<name>A0A2J8QYA3_PANTR</name>
<comment type="caution">
    <text evidence="2">The sequence shown here is derived from an EMBL/GenBank/DDBJ whole genome shotgun (WGS) entry which is preliminary data.</text>
</comment>
<sequence>MSSFSYRTLTVALFALICCPGVNEFQRQRVPASKAGHPDTATHFGGCGQVLHH</sequence>
<accession>A0A2J8QYA3</accession>
<organism evidence="2">
    <name type="scientific">Pan troglodytes</name>
    <name type="common">Chimpanzee</name>
    <dbReference type="NCBI Taxonomy" id="9598"/>
    <lineage>
        <taxon>Eukaryota</taxon>
        <taxon>Metazoa</taxon>
        <taxon>Chordata</taxon>
        <taxon>Craniata</taxon>
        <taxon>Vertebrata</taxon>
        <taxon>Euteleostomi</taxon>
        <taxon>Mammalia</taxon>
        <taxon>Eutheria</taxon>
        <taxon>Euarchontoglires</taxon>
        <taxon>Primates</taxon>
        <taxon>Haplorrhini</taxon>
        <taxon>Catarrhini</taxon>
        <taxon>Hominidae</taxon>
        <taxon>Pan</taxon>
    </lineage>
</organism>
<feature type="signal peptide" evidence="1">
    <location>
        <begin position="1"/>
        <end position="24"/>
    </location>
</feature>
<keyword evidence="1" id="KW-0732">Signal</keyword>
<evidence type="ECO:0000256" key="1">
    <source>
        <dbReference type="SAM" id="SignalP"/>
    </source>
</evidence>
<feature type="chain" id="PRO_5014451341" evidence="1">
    <location>
        <begin position="25"/>
        <end position="53"/>
    </location>
</feature>
<protein>
    <submittedName>
        <fullName evidence="2">ICAM2 isoform 6</fullName>
    </submittedName>
</protein>
<reference evidence="2" key="1">
    <citation type="submission" date="2017-12" db="EMBL/GenBank/DDBJ databases">
        <title>High-resolution comparative analysis of great ape genomes.</title>
        <authorList>
            <person name="Pollen A."/>
            <person name="Hastie A."/>
            <person name="Hormozdiari F."/>
            <person name="Dougherty M."/>
            <person name="Liu R."/>
            <person name="Chaisson M."/>
            <person name="Hoppe E."/>
            <person name="Hill C."/>
            <person name="Pang A."/>
            <person name="Hillier L."/>
            <person name="Baker C."/>
            <person name="Armstrong J."/>
            <person name="Shendure J."/>
            <person name="Paten B."/>
            <person name="Wilson R."/>
            <person name="Chao H."/>
            <person name="Schneider V."/>
            <person name="Ventura M."/>
            <person name="Kronenberg Z."/>
            <person name="Murali S."/>
            <person name="Gordon D."/>
            <person name="Cantsilieris S."/>
            <person name="Munson K."/>
            <person name="Nelson B."/>
            <person name="Raja A."/>
            <person name="Underwood J."/>
            <person name="Diekhans M."/>
            <person name="Fiddes I."/>
            <person name="Haussler D."/>
            <person name="Eichler E."/>
        </authorList>
    </citation>
    <scope>NUCLEOTIDE SEQUENCE [LARGE SCALE GENOMIC DNA]</scope>
    <source>
        <strain evidence="2">Yerkes chimp pedigree #C0471</strain>
    </source>
</reference>
<gene>
    <name evidence="2" type="ORF">CK820_G0011596</name>
</gene>
<dbReference type="AlphaFoldDB" id="A0A2J8QYA3"/>
<evidence type="ECO:0000313" key="2">
    <source>
        <dbReference type="EMBL" id="PNJ01248.1"/>
    </source>
</evidence>
<dbReference type="EMBL" id="NBAG03000001">
    <property type="protein sequence ID" value="PNJ01248.1"/>
    <property type="molecule type" value="Genomic_DNA"/>
</dbReference>
<proteinExistence type="predicted"/>